<dbReference type="GO" id="GO:0004519">
    <property type="term" value="F:endonuclease activity"/>
    <property type="evidence" value="ECO:0007669"/>
    <property type="project" value="UniProtKB-KW"/>
</dbReference>
<protein>
    <submittedName>
        <fullName evidence="3">Type III restriction endonuclease subunit R</fullName>
    </submittedName>
</protein>
<accession>A0A2W5SU94</accession>
<feature type="compositionally biased region" description="Polar residues" evidence="1">
    <location>
        <begin position="944"/>
        <end position="953"/>
    </location>
</feature>
<organism evidence="3 4">
    <name type="scientific">Archangium gephyra</name>
    <dbReference type="NCBI Taxonomy" id="48"/>
    <lineage>
        <taxon>Bacteria</taxon>
        <taxon>Pseudomonadati</taxon>
        <taxon>Myxococcota</taxon>
        <taxon>Myxococcia</taxon>
        <taxon>Myxococcales</taxon>
        <taxon>Cystobacterineae</taxon>
        <taxon>Archangiaceae</taxon>
        <taxon>Archangium</taxon>
    </lineage>
</organism>
<dbReference type="GO" id="GO:0005829">
    <property type="term" value="C:cytosol"/>
    <property type="evidence" value="ECO:0007669"/>
    <property type="project" value="TreeGrafter"/>
</dbReference>
<keyword evidence="3" id="KW-0378">Hydrolase</keyword>
<dbReference type="Gene3D" id="3.40.50.300">
    <property type="entry name" value="P-loop containing nucleotide triphosphate hydrolases"/>
    <property type="match status" value="2"/>
</dbReference>
<comment type="caution">
    <text evidence="3">The sequence shown here is derived from an EMBL/GenBank/DDBJ whole genome shotgun (WGS) entry which is preliminary data.</text>
</comment>
<sequence>MTSRLVNSITARLSLRTPQRKSLEILDHVVQKVRPHKRREFSTALDVIRSDYPTVEDFEHAFPSLCFALATGVGKTRLMGAFIAYLHLECGIRHFFVLAPNLTIYNKLVADFTPNTPKYVFQGIAEFAIDAPRLITGDNYAHASTAAKQGQLFTGVEVNIFNISKFNEKAKGADEGGKKTLKVRRLSEYLGQSYFDYLAGLDDLVLVMDEAHRYRADTSAKSIEELKPVLGLELTATPQIETGAKSARFKNVIFDYPLAKAMQDGYVKEPAVATRKDLVTKDMSDVSLDRLKLEDGVRLHESTKVDLEVYAQQNSARKVKPFMLVIAENTDHASELVKLVEDDRFFEGRYKGRVIQVHSGQKGAEKDENIEKLLSLERTDSETEIVVHVNMLKEGWDVTNLYTIVPLRAANARTLVEQSIGRGLRLPYGKRTGVAAVDRLTIVAHDRFQDIVDEAKKGGYSFSTVNIGTDVDEKPKQIVLVAPSFETVLGIAPPAAQAGASTVAPSRGVKPASAPPALAPSFTKPEEVAVAKATLDAISKVVRDSKLVPGPVALKSSDLQKKIAQVVKESSKGQLFLPGGLGSLTDKQIADVVEKTTEIYVEHIIAIPRVMVVPKGVVSAGFTVFSLNLSSFRLQPVSKEILVRHLESGEEHVIGALTGGAAEARLEDYVVRTLIEFDDISYDEQADLLYKLAGELVIHLRSYLKDDDEVRNVLIFHGKQIGEFIHAQMLPHAWEQASSYEAVVRQGLSDVRSQAFAAPAGEVVRQFDVPIDNKVDIRKMLFGGFKKCLYPTQKFDSDTERRFVAVIENDKTVIKWFKPGKGVFQIHYSNDADYEPDFVVETDTEKLICEPKGADRMNDPVVQAKARAAAMWCKHATQHETANNGKPWRYLLIPHTEIADNTTIAGLAKKFEFAAPAEAKVISLRPPTYAGEPISLPQAATPHAVTSTHGDEE</sequence>
<dbReference type="GO" id="GO:0016787">
    <property type="term" value="F:hydrolase activity"/>
    <property type="evidence" value="ECO:0007669"/>
    <property type="project" value="InterPro"/>
</dbReference>
<dbReference type="GO" id="GO:0003677">
    <property type="term" value="F:DNA binding"/>
    <property type="evidence" value="ECO:0007669"/>
    <property type="project" value="InterPro"/>
</dbReference>
<name>A0A2W5SU94_9BACT</name>
<gene>
    <name evidence="3" type="ORF">DI536_34385</name>
</gene>
<evidence type="ECO:0000256" key="1">
    <source>
        <dbReference type="SAM" id="MobiDB-lite"/>
    </source>
</evidence>
<dbReference type="InterPro" id="IPR050742">
    <property type="entry name" value="Helicase_Restrict-Modif_Enz"/>
</dbReference>
<reference evidence="3 4" key="1">
    <citation type="submission" date="2017-08" db="EMBL/GenBank/DDBJ databases">
        <title>Infants hospitalized years apart are colonized by the same room-sourced microbial strains.</title>
        <authorList>
            <person name="Brooks B."/>
            <person name="Olm M.R."/>
            <person name="Firek B.A."/>
            <person name="Baker R."/>
            <person name="Thomas B.C."/>
            <person name="Morowitz M.J."/>
            <person name="Banfield J.F."/>
        </authorList>
    </citation>
    <scope>NUCLEOTIDE SEQUENCE [LARGE SCALE GENOMIC DNA]</scope>
    <source>
        <strain evidence="3">S2_003_000_R2_14</strain>
    </source>
</reference>
<dbReference type="AlphaFoldDB" id="A0A2W5SU94"/>
<dbReference type="Pfam" id="PF04851">
    <property type="entry name" value="ResIII"/>
    <property type="match status" value="1"/>
</dbReference>
<feature type="domain" description="Helicase/UvrB N-terminal" evidence="2">
    <location>
        <begin position="56"/>
        <end position="239"/>
    </location>
</feature>
<feature type="region of interest" description="Disordered" evidence="1">
    <location>
        <begin position="933"/>
        <end position="953"/>
    </location>
</feature>
<evidence type="ECO:0000259" key="2">
    <source>
        <dbReference type="Pfam" id="PF04851"/>
    </source>
</evidence>
<keyword evidence="3" id="KW-0540">Nuclease</keyword>
<dbReference type="PANTHER" id="PTHR47396:SF1">
    <property type="entry name" value="ATP-DEPENDENT HELICASE IRC3-RELATED"/>
    <property type="match status" value="1"/>
</dbReference>
<evidence type="ECO:0000313" key="4">
    <source>
        <dbReference type="Proteomes" id="UP000249061"/>
    </source>
</evidence>
<dbReference type="InterPro" id="IPR027417">
    <property type="entry name" value="P-loop_NTPase"/>
</dbReference>
<dbReference type="EMBL" id="QFQP01000059">
    <property type="protein sequence ID" value="PZR04353.1"/>
    <property type="molecule type" value="Genomic_DNA"/>
</dbReference>
<dbReference type="SUPFAM" id="SSF52540">
    <property type="entry name" value="P-loop containing nucleoside triphosphate hydrolases"/>
    <property type="match status" value="1"/>
</dbReference>
<dbReference type="InterPro" id="IPR006935">
    <property type="entry name" value="Helicase/UvrB_N"/>
</dbReference>
<proteinExistence type="predicted"/>
<dbReference type="GO" id="GO:0005524">
    <property type="term" value="F:ATP binding"/>
    <property type="evidence" value="ECO:0007669"/>
    <property type="project" value="InterPro"/>
</dbReference>
<dbReference type="PANTHER" id="PTHR47396">
    <property type="entry name" value="TYPE I RESTRICTION ENZYME ECOKI R PROTEIN"/>
    <property type="match status" value="1"/>
</dbReference>
<keyword evidence="3" id="KW-0255">Endonuclease</keyword>
<evidence type="ECO:0000313" key="3">
    <source>
        <dbReference type="EMBL" id="PZR04353.1"/>
    </source>
</evidence>
<dbReference type="Proteomes" id="UP000249061">
    <property type="component" value="Unassembled WGS sequence"/>
</dbReference>